<dbReference type="PROSITE" id="PS50850">
    <property type="entry name" value="MFS"/>
    <property type="match status" value="1"/>
</dbReference>
<dbReference type="Pfam" id="PF07690">
    <property type="entry name" value="MFS_1"/>
    <property type="match status" value="1"/>
</dbReference>
<dbReference type="InterPro" id="IPR011701">
    <property type="entry name" value="MFS"/>
</dbReference>
<dbReference type="CDD" id="cd17324">
    <property type="entry name" value="MFS_NepI_like"/>
    <property type="match status" value="1"/>
</dbReference>
<dbReference type="PANTHER" id="PTHR43271:SF1">
    <property type="entry name" value="INNER MEMBRANE TRANSPORT PROTEIN YNFM"/>
    <property type="match status" value="1"/>
</dbReference>
<evidence type="ECO:0000256" key="7">
    <source>
        <dbReference type="ARBA" id="ARBA00023136"/>
    </source>
</evidence>
<keyword evidence="4" id="KW-1003">Cell membrane</keyword>
<comment type="caution">
    <text evidence="10">The sequence shown here is derived from an EMBL/GenBank/DDBJ whole genome shotgun (WGS) entry which is preliminary data.</text>
</comment>
<keyword evidence="7 8" id="KW-0472">Membrane</keyword>
<comment type="similarity">
    <text evidence="2">Belongs to the major facilitator superfamily.</text>
</comment>
<feature type="transmembrane region" description="Helical" evidence="8">
    <location>
        <begin position="159"/>
        <end position="180"/>
    </location>
</feature>
<feature type="domain" description="Major facilitator superfamily (MFS) profile" evidence="9">
    <location>
        <begin position="1"/>
        <end position="384"/>
    </location>
</feature>
<keyword evidence="5 8" id="KW-0812">Transmembrane</keyword>
<keyword evidence="3" id="KW-0813">Transport</keyword>
<feature type="transmembrane region" description="Helical" evidence="8">
    <location>
        <begin position="273"/>
        <end position="294"/>
    </location>
</feature>
<feature type="transmembrane region" description="Helical" evidence="8">
    <location>
        <begin position="42"/>
        <end position="62"/>
    </location>
</feature>
<evidence type="ECO:0000313" key="10">
    <source>
        <dbReference type="EMBL" id="RUS55255.1"/>
    </source>
</evidence>
<feature type="transmembrane region" description="Helical" evidence="8">
    <location>
        <begin position="130"/>
        <end position="147"/>
    </location>
</feature>
<dbReference type="OrthoDB" id="63984at2"/>
<dbReference type="Proteomes" id="UP000288623">
    <property type="component" value="Unassembled WGS sequence"/>
</dbReference>
<evidence type="ECO:0000256" key="5">
    <source>
        <dbReference type="ARBA" id="ARBA00022692"/>
    </source>
</evidence>
<dbReference type="InterPro" id="IPR020846">
    <property type="entry name" value="MFS_dom"/>
</dbReference>
<feature type="transmembrane region" description="Helical" evidence="8">
    <location>
        <begin position="332"/>
        <end position="352"/>
    </location>
</feature>
<name>A0A433RSW6_9BACL</name>
<dbReference type="PANTHER" id="PTHR43271">
    <property type="entry name" value="BLL2771 PROTEIN"/>
    <property type="match status" value="1"/>
</dbReference>
<evidence type="ECO:0000256" key="6">
    <source>
        <dbReference type="ARBA" id="ARBA00022989"/>
    </source>
</evidence>
<comment type="subcellular location">
    <subcellularLocation>
        <location evidence="1">Cell membrane</location>
        <topology evidence="1">Multi-pass membrane protein</topology>
    </subcellularLocation>
</comment>
<gene>
    <name evidence="10" type="ORF">QI30_09925</name>
</gene>
<dbReference type="EMBL" id="JTFC01000031">
    <property type="protein sequence ID" value="RUS55255.1"/>
    <property type="molecule type" value="Genomic_DNA"/>
</dbReference>
<protein>
    <recommendedName>
        <fullName evidence="9">Major facilitator superfamily (MFS) profile domain-containing protein</fullName>
    </recommendedName>
</protein>
<feature type="transmembrane region" description="Helical" evidence="8">
    <location>
        <begin position="96"/>
        <end position="118"/>
    </location>
</feature>
<dbReference type="RefSeq" id="WP_158621025.1">
    <property type="nucleotide sequence ID" value="NZ_JTFC01000031.1"/>
</dbReference>
<feature type="transmembrane region" description="Helical" evidence="8">
    <location>
        <begin position="71"/>
        <end position="90"/>
    </location>
</feature>
<dbReference type="Gene3D" id="1.20.1250.20">
    <property type="entry name" value="MFS general substrate transporter like domains"/>
    <property type="match status" value="1"/>
</dbReference>
<dbReference type="GO" id="GO:0022857">
    <property type="term" value="F:transmembrane transporter activity"/>
    <property type="evidence" value="ECO:0007669"/>
    <property type="project" value="InterPro"/>
</dbReference>
<evidence type="ECO:0000259" key="9">
    <source>
        <dbReference type="PROSITE" id="PS50850"/>
    </source>
</evidence>
<reference evidence="10 11" key="1">
    <citation type="submission" date="2014-11" db="EMBL/GenBank/DDBJ databases">
        <title>Genome sequence and analysis of novel Kurthia sp.</title>
        <authorList>
            <person name="Lawson J.N."/>
            <person name="Gonzalez J.E."/>
            <person name="Rinauldi L."/>
            <person name="Xuan Z."/>
            <person name="Firman A."/>
            <person name="Shaddox L."/>
            <person name="Trudeau A."/>
            <person name="Shah S."/>
            <person name="Reiman D."/>
        </authorList>
    </citation>
    <scope>NUCLEOTIDE SEQUENCE [LARGE SCALE GENOMIC DNA]</scope>
    <source>
        <strain evidence="10 11">3B1D</strain>
    </source>
</reference>
<feature type="transmembrane region" description="Helical" evidence="8">
    <location>
        <begin position="243"/>
        <end position="261"/>
    </location>
</feature>
<feature type="transmembrane region" description="Helical" evidence="8">
    <location>
        <begin position="5"/>
        <end position="22"/>
    </location>
</feature>
<feature type="transmembrane region" description="Helical" evidence="8">
    <location>
        <begin position="209"/>
        <end position="231"/>
    </location>
</feature>
<dbReference type="SUPFAM" id="SSF103473">
    <property type="entry name" value="MFS general substrate transporter"/>
    <property type="match status" value="1"/>
</dbReference>
<evidence type="ECO:0000256" key="8">
    <source>
        <dbReference type="SAM" id="Phobius"/>
    </source>
</evidence>
<sequence>MTSKIMWGMLIGSMVTFANLYGPQTFIQHFTNDFHLTSSQASLALSISTFTLAFSMLIMAAISNSIGRKNIMVFSLISSSLLYLVVGFAPNFETLLGIRALQGIALSGFPAIAVTYLAEELAAKEFPKVLGIYITGSGFGGFFGRIVSSTMLDLTNWHIAIWTLGALTTLLSIVFMLLIAPSKNFHKTRFSFHNWGHGLLEACKDAKLLYFYGLGFLALGVYVAVFNFVGFPLMAHYGLSQTIVGFVFVFQLLGSIGSMTVGRLSSRFTRGQMLRVSLVVTAVGLALTMMPSLISMLAGLFIISCGFFAWHNLVSGWVSSSAAPDVKAYASSLYLLFYYIGSSVIGTLGGHFYDLYDWNGAALLLIGCTALAFVFVVLIKLRIKHTAVA</sequence>
<organism evidence="10 11">
    <name type="scientific">Candidatus Kurthia intestinigallinarum</name>
    <dbReference type="NCBI Taxonomy" id="1562256"/>
    <lineage>
        <taxon>Bacteria</taxon>
        <taxon>Bacillati</taxon>
        <taxon>Bacillota</taxon>
        <taxon>Bacilli</taxon>
        <taxon>Bacillales</taxon>
        <taxon>Caryophanaceae</taxon>
        <taxon>Kurthia</taxon>
    </lineage>
</organism>
<keyword evidence="11" id="KW-1185">Reference proteome</keyword>
<proteinExistence type="inferred from homology"/>
<dbReference type="GO" id="GO:0005886">
    <property type="term" value="C:plasma membrane"/>
    <property type="evidence" value="ECO:0007669"/>
    <property type="project" value="UniProtKB-SubCell"/>
</dbReference>
<dbReference type="AlphaFoldDB" id="A0A433RSW6"/>
<evidence type="ECO:0000256" key="1">
    <source>
        <dbReference type="ARBA" id="ARBA00004651"/>
    </source>
</evidence>
<feature type="transmembrane region" description="Helical" evidence="8">
    <location>
        <begin position="358"/>
        <end position="379"/>
    </location>
</feature>
<feature type="transmembrane region" description="Helical" evidence="8">
    <location>
        <begin position="300"/>
        <end position="320"/>
    </location>
</feature>
<evidence type="ECO:0000313" key="11">
    <source>
        <dbReference type="Proteomes" id="UP000288623"/>
    </source>
</evidence>
<dbReference type="InterPro" id="IPR036259">
    <property type="entry name" value="MFS_trans_sf"/>
</dbReference>
<evidence type="ECO:0000256" key="3">
    <source>
        <dbReference type="ARBA" id="ARBA00022448"/>
    </source>
</evidence>
<evidence type="ECO:0000256" key="4">
    <source>
        <dbReference type="ARBA" id="ARBA00022475"/>
    </source>
</evidence>
<evidence type="ECO:0000256" key="2">
    <source>
        <dbReference type="ARBA" id="ARBA00008335"/>
    </source>
</evidence>
<accession>A0A433RSW6</accession>
<keyword evidence="6 8" id="KW-1133">Transmembrane helix</keyword>